<name>A0A221W8I7_9PSEU</name>
<dbReference type="Pfam" id="PF00583">
    <property type="entry name" value="Acetyltransf_1"/>
    <property type="match status" value="1"/>
</dbReference>
<feature type="compositionally biased region" description="Low complexity" evidence="3">
    <location>
        <begin position="40"/>
        <end position="54"/>
    </location>
</feature>
<dbReference type="CDD" id="cd04301">
    <property type="entry name" value="NAT_SF"/>
    <property type="match status" value="1"/>
</dbReference>
<reference evidence="5 6" key="1">
    <citation type="submission" date="2017-07" db="EMBL/GenBank/DDBJ databases">
        <title>Complete genome sequence of Actinoalloteichus hoggarensis DSM 45943, type strain of Actinoalloteichus hoggarensis.</title>
        <authorList>
            <person name="Ruckert C."/>
            <person name="Nouioui I."/>
            <person name="Willmese J."/>
            <person name="van Wezel G."/>
            <person name="Klenk H.-P."/>
            <person name="Kalinowski J."/>
            <person name="Zotchev S.B."/>
        </authorList>
    </citation>
    <scope>NUCLEOTIDE SEQUENCE [LARGE SCALE GENOMIC DNA]</scope>
    <source>
        <strain evidence="5 6">DSM 45943</strain>
    </source>
</reference>
<dbReference type="KEGG" id="ahg:AHOG_23610"/>
<evidence type="ECO:0000313" key="6">
    <source>
        <dbReference type="Proteomes" id="UP000204221"/>
    </source>
</evidence>
<dbReference type="Proteomes" id="UP000204221">
    <property type="component" value="Chromosome"/>
</dbReference>
<dbReference type="AlphaFoldDB" id="A0A221W8I7"/>
<accession>A0A221W8I7</accession>
<dbReference type="InterPro" id="IPR050832">
    <property type="entry name" value="Bact_Acetyltransf"/>
</dbReference>
<dbReference type="PANTHER" id="PTHR43877:SF2">
    <property type="entry name" value="AMINOALKYLPHOSPHONATE N-ACETYLTRANSFERASE-RELATED"/>
    <property type="match status" value="1"/>
</dbReference>
<evidence type="ECO:0000313" key="5">
    <source>
        <dbReference type="EMBL" id="ASO22330.1"/>
    </source>
</evidence>
<dbReference type="Gene3D" id="3.40.630.30">
    <property type="match status" value="1"/>
</dbReference>
<evidence type="ECO:0000256" key="3">
    <source>
        <dbReference type="SAM" id="MobiDB-lite"/>
    </source>
</evidence>
<sequence length="286" mass="30383">MGSRLCRTRRGPDLPADSAAIRTRHRRAGGRRGGSGGAPRGAPSRPSAGSARAGGRAERLPTTAGPVCGLLSSLPDMELRITPFDHPDAKRLIAEVQQEYVRRYGDEDQTPVAADQFAPPRGLFVIGYLDGRPVATGGWRRIVVGSDGMDDSHLRGDDAELKRMYVSAGFRGRGLARQTLVFLEQTAADAGCRRFILETGNAQPEAVALYGSSGYQPLPKYGHYRDDERSLCFAKVLDGRAGGADQARASAVEQSDAHRPDGPAEAAPPGAARPKPSRAEATAAGR</sequence>
<proteinExistence type="predicted"/>
<dbReference type="SUPFAM" id="SSF55729">
    <property type="entry name" value="Acyl-CoA N-acyltransferases (Nat)"/>
    <property type="match status" value="1"/>
</dbReference>
<dbReference type="EMBL" id="CP022521">
    <property type="protein sequence ID" value="ASO22330.1"/>
    <property type="molecule type" value="Genomic_DNA"/>
</dbReference>
<organism evidence="5 6">
    <name type="scientific">Actinoalloteichus hoggarensis</name>
    <dbReference type="NCBI Taxonomy" id="1470176"/>
    <lineage>
        <taxon>Bacteria</taxon>
        <taxon>Bacillati</taxon>
        <taxon>Actinomycetota</taxon>
        <taxon>Actinomycetes</taxon>
        <taxon>Pseudonocardiales</taxon>
        <taxon>Pseudonocardiaceae</taxon>
        <taxon>Actinoalloteichus</taxon>
    </lineage>
</organism>
<dbReference type="InterPro" id="IPR016181">
    <property type="entry name" value="Acyl_CoA_acyltransferase"/>
</dbReference>
<evidence type="ECO:0000259" key="4">
    <source>
        <dbReference type="PROSITE" id="PS51186"/>
    </source>
</evidence>
<gene>
    <name evidence="5" type="ORF">AHOG_23610</name>
</gene>
<feature type="region of interest" description="Disordered" evidence="3">
    <location>
        <begin position="244"/>
        <end position="286"/>
    </location>
</feature>
<protein>
    <submittedName>
        <fullName evidence="5">Acetyltransferase (GNAT) family protein</fullName>
    </submittedName>
</protein>
<keyword evidence="2" id="KW-0012">Acyltransferase</keyword>
<feature type="domain" description="N-acetyltransferase" evidence="4">
    <location>
        <begin position="79"/>
        <end position="238"/>
    </location>
</feature>
<dbReference type="GO" id="GO:0016747">
    <property type="term" value="F:acyltransferase activity, transferring groups other than amino-acyl groups"/>
    <property type="evidence" value="ECO:0007669"/>
    <property type="project" value="InterPro"/>
</dbReference>
<evidence type="ECO:0000256" key="2">
    <source>
        <dbReference type="ARBA" id="ARBA00023315"/>
    </source>
</evidence>
<keyword evidence="6" id="KW-1185">Reference proteome</keyword>
<feature type="region of interest" description="Disordered" evidence="3">
    <location>
        <begin position="1"/>
        <end position="65"/>
    </location>
</feature>
<evidence type="ECO:0000256" key="1">
    <source>
        <dbReference type="ARBA" id="ARBA00022679"/>
    </source>
</evidence>
<dbReference type="InterPro" id="IPR000182">
    <property type="entry name" value="GNAT_dom"/>
</dbReference>
<dbReference type="PANTHER" id="PTHR43877">
    <property type="entry name" value="AMINOALKYLPHOSPHONATE N-ACETYLTRANSFERASE-RELATED-RELATED"/>
    <property type="match status" value="1"/>
</dbReference>
<feature type="compositionally biased region" description="Low complexity" evidence="3">
    <location>
        <begin position="263"/>
        <end position="274"/>
    </location>
</feature>
<dbReference type="PROSITE" id="PS51186">
    <property type="entry name" value="GNAT"/>
    <property type="match status" value="1"/>
</dbReference>
<keyword evidence="1 5" id="KW-0808">Transferase</keyword>